<name>A0AAN8XA44_HALRR</name>
<accession>A0AAN8XA44</accession>
<dbReference type="GO" id="GO:0016787">
    <property type="term" value="F:hydrolase activity"/>
    <property type="evidence" value="ECO:0007669"/>
    <property type="project" value="UniProtKB-KW"/>
</dbReference>
<dbReference type="Pfam" id="PF00098">
    <property type="entry name" value="zf-CCHC"/>
    <property type="match status" value="2"/>
</dbReference>
<evidence type="ECO:0000256" key="9">
    <source>
        <dbReference type="PROSITE-ProRule" id="PRU00047"/>
    </source>
</evidence>
<dbReference type="FunFam" id="3.40.50.300:FF:000397">
    <property type="entry name" value="Probable ATP-dependent RNA helicase DDX4"/>
    <property type="match status" value="1"/>
</dbReference>
<feature type="domain" description="CCHC-type" evidence="13">
    <location>
        <begin position="90"/>
        <end position="105"/>
    </location>
</feature>
<dbReference type="FunFam" id="3.40.50.300:FF:000008">
    <property type="entry name" value="ATP-dependent RNA helicase RhlB"/>
    <property type="match status" value="1"/>
</dbReference>
<keyword evidence="5 11" id="KW-0347">Helicase</keyword>
<dbReference type="InterPro" id="IPR014014">
    <property type="entry name" value="RNA_helicase_DEAD_Q_motif"/>
</dbReference>
<dbReference type="AlphaFoldDB" id="A0AAN8XA44"/>
<comment type="catalytic activity">
    <reaction evidence="8">
        <text>ATP + H2O = ADP + phosphate + H(+)</text>
        <dbReference type="Rhea" id="RHEA:13065"/>
        <dbReference type="ChEBI" id="CHEBI:15377"/>
        <dbReference type="ChEBI" id="CHEBI:15378"/>
        <dbReference type="ChEBI" id="CHEBI:30616"/>
        <dbReference type="ChEBI" id="CHEBI:43474"/>
        <dbReference type="ChEBI" id="CHEBI:456216"/>
        <dbReference type="EC" id="3.6.4.13"/>
    </reaction>
</comment>
<feature type="domain" description="Helicase C-terminal" evidence="15">
    <location>
        <begin position="460"/>
        <end position="609"/>
    </location>
</feature>
<dbReference type="InterPro" id="IPR000629">
    <property type="entry name" value="RNA-helicase_DEAD-box_CS"/>
</dbReference>
<dbReference type="InterPro" id="IPR001878">
    <property type="entry name" value="Znf_CCHC"/>
</dbReference>
<dbReference type="GO" id="GO:0003723">
    <property type="term" value="F:RNA binding"/>
    <property type="evidence" value="ECO:0007669"/>
    <property type="project" value="UniProtKB-KW"/>
</dbReference>
<evidence type="ECO:0000256" key="1">
    <source>
        <dbReference type="ARBA" id="ARBA00010132"/>
    </source>
</evidence>
<dbReference type="SUPFAM" id="SSF57756">
    <property type="entry name" value="Retrovirus zinc finger-like domains"/>
    <property type="match status" value="1"/>
</dbReference>
<keyword evidence="18" id="KW-1185">Reference proteome</keyword>
<keyword evidence="3 11" id="KW-0547">Nucleotide-binding</keyword>
<feature type="region of interest" description="Disordered" evidence="12">
    <location>
        <begin position="630"/>
        <end position="670"/>
    </location>
</feature>
<dbReference type="SMART" id="SM00490">
    <property type="entry name" value="HELICc"/>
    <property type="match status" value="1"/>
</dbReference>
<dbReference type="InterPro" id="IPR014001">
    <property type="entry name" value="Helicase_ATP-bd"/>
</dbReference>
<evidence type="ECO:0000256" key="5">
    <source>
        <dbReference type="ARBA" id="ARBA00022806"/>
    </source>
</evidence>
<dbReference type="CDD" id="cd17967">
    <property type="entry name" value="DEADc_DDX3_DDX4"/>
    <property type="match status" value="1"/>
</dbReference>
<keyword evidence="6 11" id="KW-0067">ATP-binding</keyword>
<evidence type="ECO:0000256" key="12">
    <source>
        <dbReference type="SAM" id="MobiDB-lite"/>
    </source>
</evidence>
<dbReference type="Gene3D" id="3.40.50.300">
    <property type="entry name" value="P-loop containing nucleotide triphosphate hydrolases"/>
    <property type="match status" value="2"/>
</dbReference>
<dbReference type="InterPro" id="IPR001650">
    <property type="entry name" value="Helicase_C-like"/>
</dbReference>
<feature type="region of interest" description="Disordered" evidence="12">
    <location>
        <begin position="68"/>
        <end position="87"/>
    </location>
</feature>
<evidence type="ECO:0000256" key="4">
    <source>
        <dbReference type="ARBA" id="ARBA00022801"/>
    </source>
</evidence>
<proteinExistence type="inferred from homology"/>
<dbReference type="Pfam" id="PF00271">
    <property type="entry name" value="Helicase_C"/>
    <property type="match status" value="1"/>
</dbReference>
<evidence type="ECO:0000313" key="18">
    <source>
        <dbReference type="Proteomes" id="UP001381693"/>
    </source>
</evidence>
<sequence>MSDWEEDDDTLACTVDPFRSPIEMKANSDPFALENEESKLKFGFSNLKVDDKRDNDVFAFGQSESTSSWECSLGRGRGSRAGRGRGNSSCYKCHEEGHLSRDCPKTERNAESYGFGGFDKGNGFKCGENGHLSRDCPQGDGKGARPKMGFNSKSESSNKGKDGGMEEPDVGPRLPHYIPEEIADEDLVDVGIEAGINFENYETIPVKVSGKGPIADPVSSFSDMNVREILIVNIQKARYKNPTPIQKYAVPILVDGRDIMACAQTGSGKTVAYLLPILDYILRKNCDSHAYETTVQPVALILAPTRELAVQIFYEAKKLVRGSILLCRVAYGGASSADQLKKMQVGCHLLVGTVGRLVDYMQRGFLCFSDIKFIVLDEADRMLDMGFLSEIKKIFGHSTMPPHGKRQMLMFSATFPAGVQNLAATFMDNYVFVVVGTVGGANVDVTQQILEVQAADKKNLLVQFIKDMHNSDEEAKILVFVEKKKMADFVGCYLCNHNVKATTIHGDRYQYQRELALSTFRDGTFPVLVATAVAARGLDIRGVRCVINYDLPRDIDEYVHRIGRTGRVGNAGFALSFFNPVEDTALSKDLVKILSNADQEVPDWLKESAERSSLPPDNFNTGVFDVRRERKNGRDYGSEANAGGRNWNSSYLGGPSPVVAAADDNEEWES</sequence>
<keyword evidence="7" id="KW-0694">RNA-binding</keyword>
<dbReference type="PROSITE" id="PS00039">
    <property type="entry name" value="DEAD_ATP_HELICASE"/>
    <property type="match status" value="1"/>
</dbReference>
<feature type="domain" description="DEAD-box RNA helicase Q" evidence="16">
    <location>
        <begin position="219"/>
        <end position="247"/>
    </location>
</feature>
<dbReference type="GO" id="GO:0003724">
    <property type="term" value="F:RNA helicase activity"/>
    <property type="evidence" value="ECO:0007669"/>
    <property type="project" value="UniProtKB-EC"/>
</dbReference>
<evidence type="ECO:0000259" key="13">
    <source>
        <dbReference type="PROSITE" id="PS50158"/>
    </source>
</evidence>
<dbReference type="Proteomes" id="UP001381693">
    <property type="component" value="Unassembled WGS sequence"/>
</dbReference>
<dbReference type="PROSITE" id="PS51194">
    <property type="entry name" value="HELICASE_CTER"/>
    <property type="match status" value="1"/>
</dbReference>
<dbReference type="Gene3D" id="4.10.60.10">
    <property type="entry name" value="Zinc finger, CCHC-type"/>
    <property type="match status" value="2"/>
</dbReference>
<gene>
    <name evidence="17" type="primary">DDX4</name>
    <name evidence="17" type="ORF">SK128_010631</name>
</gene>
<feature type="domain" description="Helicase ATP-binding" evidence="14">
    <location>
        <begin position="250"/>
        <end position="433"/>
    </location>
</feature>
<dbReference type="InterPro" id="IPR044763">
    <property type="entry name" value="Ded1/Dbp1_DEADc"/>
</dbReference>
<dbReference type="PROSITE" id="PS50158">
    <property type="entry name" value="ZF_CCHC"/>
    <property type="match status" value="2"/>
</dbReference>
<organism evidence="17 18">
    <name type="scientific">Halocaridina rubra</name>
    <name type="common">Hawaiian red shrimp</name>
    <dbReference type="NCBI Taxonomy" id="373956"/>
    <lineage>
        <taxon>Eukaryota</taxon>
        <taxon>Metazoa</taxon>
        <taxon>Ecdysozoa</taxon>
        <taxon>Arthropoda</taxon>
        <taxon>Crustacea</taxon>
        <taxon>Multicrustacea</taxon>
        <taxon>Malacostraca</taxon>
        <taxon>Eumalacostraca</taxon>
        <taxon>Eucarida</taxon>
        <taxon>Decapoda</taxon>
        <taxon>Pleocyemata</taxon>
        <taxon>Caridea</taxon>
        <taxon>Atyoidea</taxon>
        <taxon>Atyidae</taxon>
        <taxon>Halocaridina</taxon>
    </lineage>
</organism>
<keyword evidence="9" id="KW-0862">Zinc</keyword>
<feature type="short sequence motif" description="Q motif" evidence="10">
    <location>
        <begin position="219"/>
        <end position="247"/>
    </location>
</feature>
<keyword evidence="9" id="KW-0863">Zinc-finger</keyword>
<dbReference type="EC" id="3.6.4.13" evidence="2"/>
<dbReference type="PANTHER" id="PTHR47958">
    <property type="entry name" value="ATP-DEPENDENT RNA HELICASE DBP3"/>
    <property type="match status" value="1"/>
</dbReference>
<evidence type="ECO:0000259" key="14">
    <source>
        <dbReference type="PROSITE" id="PS51192"/>
    </source>
</evidence>
<dbReference type="CDD" id="cd18787">
    <property type="entry name" value="SF2_C_DEAD"/>
    <property type="match status" value="1"/>
</dbReference>
<keyword evidence="4 11" id="KW-0378">Hydrolase</keyword>
<dbReference type="GO" id="GO:0008270">
    <property type="term" value="F:zinc ion binding"/>
    <property type="evidence" value="ECO:0007669"/>
    <property type="project" value="UniProtKB-KW"/>
</dbReference>
<evidence type="ECO:0000256" key="6">
    <source>
        <dbReference type="ARBA" id="ARBA00022840"/>
    </source>
</evidence>
<dbReference type="SMART" id="SM00487">
    <property type="entry name" value="DEXDc"/>
    <property type="match status" value="1"/>
</dbReference>
<dbReference type="InterPro" id="IPR011545">
    <property type="entry name" value="DEAD/DEAH_box_helicase_dom"/>
</dbReference>
<evidence type="ECO:0000256" key="3">
    <source>
        <dbReference type="ARBA" id="ARBA00022741"/>
    </source>
</evidence>
<evidence type="ECO:0000256" key="8">
    <source>
        <dbReference type="ARBA" id="ARBA00047984"/>
    </source>
</evidence>
<reference evidence="17 18" key="1">
    <citation type="submission" date="2023-11" db="EMBL/GenBank/DDBJ databases">
        <title>Halocaridina rubra genome assembly.</title>
        <authorList>
            <person name="Smith C."/>
        </authorList>
    </citation>
    <scope>NUCLEOTIDE SEQUENCE [LARGE SCALE GENOMIC DNA]</scope>
    <source>
        <strain evidence="17">EP-1</strain>
        <tissue evidence="17">Whole</tissue>
    </source>
</reference>
<feature type="domain" description="CCHC-type" evidence="13">
    <location>
        <begin position="124"/>
        <end position="138"/>
    </location>
</feature>
<evidence type="ECO:0000256" key="10">
    <source>
        <dbReference type="PROSITE-ProRule" id="PRU00552"/>
    </source>
</evidence>
<dbReference type="InterPro" id="IPR036875">
    <property type="entry name" value="Znf_CCHC_sf"/>
</dbReference>
<dbReference type="SMART" id="SM00343">
    <property type="entry name" value="ZnF_C2HC"/>
    <property type="match status" value="2"/>
</dbReference>
<protein>
    <recommendedName>
        <fullName evidence="2">RNA helicase</fullName>
        <ecNumber evidence="2">3.6.4.13</ecNumber>
    </recommendedName>
</protein>
<evidence type="ECO:0000256" key="2">
    <source>
        <dbReference type="ARBA" id="ARBA00012552"/>
    </source>
</evidence>
<dbReference type="SUPFAM" id="SSF52540">
    <property type="entry name" value="P-loop containing nucleoside triphosphate hydrolases"/>
    <property type="match status" value="1"/>
</dbReference>
<dbReference type="GO" id="GO:0005524">
    <property type="term" value="F:ATP binding"/>
    <property type="evidence" value="ECO:0007669"/>
    <property type="project" value="UniProtKB-KW"/>
</dbReference>
<dbReference type="InterPro" id="IPR027417">
    <property type="entry name" value="P-loop_NTPase"/>
</dbReference>
<comment type="similarity">
    <text evidence="1">Belongs to the DEAD box helicase family. DDX4/VASA subfamily.</text>
</comment>
<dbReference type="Pfam" id="PF00270">
    <property type="entry name" value="DEAD"/>
    <property type="match status" value="1"/>
</dbReference>
<comment type="caution">
    <text evidence="17">The sequence shown here is derived from an EMBL/GenBank/DDBJ whole genome shotgun (WGS) entry which is preliminary data.</text>
</comment>
<evidence type="ECO:0000259" key="16">
    <source>
        <dbReference type="PROSITE" id="PS51195"/>
    </source>
</evidence>
<evidence type="ECO:0000259" key="15">
    <source>
        <dbReference type="PROSITE" id="PS51194"/>
    </source>
</evidence>
<feature type="region of interest" description="Disordered" evidence="12">
    <location>
        <begin position="131"/>
        <end position="176"/>
    </location>
</feature>
<keyword evidence="9" id="KW-0479">Metal-binding</keyword>
<evidence type="ECO:0000313" key="17">
    <source>
        <dbReference type="EMBL" id="KAK7074990.1"/>
    </source>
</evidence>
<dbReference type="EMBL" id="JAXCGZ010011395">
    <property type="protein sequence ID" value="KAK7074990.1"/>
    <property type="molecule type" value="Genomic_DNA"/>
</dbReference>
<dbReference type="PROSITE" id="PS51195">
    <property type="entry name" value="Q_MOTIF"/>
    <property type="match status" value="1"/>
</dbReference>
<dbReference type="PROSITE" id="PS51192">
    <property type="entry name" value="HELICASE_ATP_BIND_1"/>
    <property type="match status" value="1"/>
</dbReference>
<evidence type="ECO:0000256" key="7">
    <source>
        <dbReference type="ARBA" id="ARBA00022884"/>
    </source>
</evidence>
<evidence type="ECO:0000256" key="11">
    <source>
        <dbReference type="RuleBase" id="RU000492"/>
    </source>
</evidence>